<evidence type="ECO:0008006" key="3">
    <source>
        <dbReference type="Google" id="ProtNLM"/>
    </source>
</evidence>
<dbReference type="Pfam" id="PF14253">
    <property type="entry name" value="AbiH"/>
    <property type="match status" value="1"/>
</dbReference>
<name>A0A388TFR5_9BACT</name>
<gene>
    <name evidence="1" type="ORF">NO2_0540</name>
</gene>
<protein>
    <recommendedName>
        <fullName evidence="3">Bacteriophage abortive infection AbiH</fullName>
    </recommendedName>
</protein>
<proteinExistence type="predicted"/>
<reference evidence="1 2" key="1">
    <citation type="journal article" date="2019" name="ISME J.">
        <title>Genome analyses of uncultured TG2/ZB3 bacteria in 'Margulisbacteria' specifically attached to ectosymbiotic spirochetes of protists in the termite gut.</title>
        <authorList>
            <person name="Utami Y.D."/>
            <person name="Kuwahara H."/>
            <person name="Igai K."/>
            <person name="Murakami T."/>
            <person name="Sugaya K."/>
            <person name="Morikawa T."/>
            <person name="Nagura Y."/>
            <person name="Yuki M."/>
            <person name="Deevong P."/>
            <person name="Inoue T."/>
            <person name="Kihara K."/>
            <person name="Lo N."/>
            <person name="Yamada A."/>
            <person name="Ohkuma M."/>
            <person name="Hongoh Y."/>
        </authorList>
    </citation>
    <scope>NUCLEOTIDE SEQUENCE [LARGE SCALE GENOMIC DNA]</scope>
    <source>
        <strain evidence="1">NkOx7-02</strain>
    </source>
</reference>
<evidence type="ECO:0000313" key="1">
    <source>
        <dbReference type="EMBL" id="GBR75912.1"/>
    </source>
</evidence>
<comment type="caution">
    <text evidence="1">The sequence shown here is derived from an EMBL/GenBank/DDBJ whole genome shotgun (WGS) entry which is preliminary data.</text>
</comment>
<dbReference type="EMBL" id="BGZO01000010">
    <property type="protein sequence ID" value="GBR75912.1"/>
    <property type="molecule type" value="Genomic_DNA"/>
</dbReference>
<accession>A0A388TFR5</accession>
<keyword evidence="2" id="KW-1185">Reference proteome</keyword>
<organism evidence="1 2">
    <name type="scientific">Candidatus Termititenax persephonae</name>
    <dbReference type="NCBI Taxonomy" id="2218525"/>
    <lineage>
        <taxon>Bacteria</taxon>
        <taxon>Bacillati</taxon>
        <taxon>Candidatus Margulisiibacteriota</taxon>
        <taxon>Candidatus Termititenacia</taxon>
        <taxon>Candidatus Termititenacales</taxon>
        <taxon>Candidatus Termititenacaceae</taxon>
        <taxon>Candidatus Termititenax</taxon>
    </lineage>
</organism>
<sequence>MNILIIGNGFDIAHNLKTTYKDFLGYWEKMRPRAYLENWPGAPPHWKKEHINVWFNYFLEKQNTLGDTWIDFETEIYNVITKIRERGLFPQHSFLSKMNINFLEAIHNNEAHYLTKLEQTMLGYYENCTSPERIEEYAEYKYCNNPTMYIFKTYKGLINFLYDQLREFTKTFEVYLTKELGLAENIDDLGQRLRYRLPKDTKWDVISFNYTSTFSQLYPHAVNNPIVYVHGQATNNKGCALVLGTKSFDRNSTDKNLPFDFNVFQKHNQRHKYGTIEAYQDLLKRIKNSEDITLGVIGHSLDETDHNILKHIFTANENTQINIYYHDNKAQEKLIKNITEIIGEAEVMAKVRLIDQHEEKRGLLRKSQQ</sequence>
<evidence type="ECO:0000313" key="2">
    <source>
        <dbReference type="Proteomes" id="UP000275925"/>
    </source>
</evidence>
<dbReference type="AlphaFoldDB" id="A0A388TFR5"/>
<dbReference type="Proteomes" id="UP000275925">
    <property type="component" value="Unassembled WGS sequence"/>
</dbReference>
<dbReference type="InterPro" id="IPR025935">
    <property type="entry name" value="AbiH"/>
</dbReference>